<evidence type="ECO:0000313" key="3">
    <source>
        <dbReference type="Proteomes" id="UP001595740"/>
    </source>
</evidence>
<feature type="transmembrane region" description="Helical" evidence="1">
    <location>
        <begin position="6"/>
        <end position="27"/>
    </location>
</feature>
<reference evidence="3" key="1">
    <citation type="journal article" date="2019" name="Int. J. Syst. Evol. Microbiol.">
        <title>The Global Catalogue of Microorganisms (GCM) 10K type strain sequencing project: providing services to taxonomists for standard genome sequencing and annotation.</title>
        <authorList>
            <consortium name="The Broad Institute Genomics Platform"/>
            <consortium name="The Broad Institute Genome Sequencing Center for Infectious Disease"/>
            <person name="Wu L."/>
            <person name="Ma J."/>
        </authorList>
    </citation>
    <scope>NUCLEOTIDE SEQUENCE [LARGE SCALE GENOMIC DNA]</scope>
    <source>
        <strain evidence="3">KCTC 42875</strain>
    </source>
</reference>
<evidence type="ECO:0000256" key="1">
    <source>
        <dbReference type="SAM" id="Phobius"/>
    </source>
</evidence>
<keyword evidence="3" id="KW-1185">Reference proteome</keyword>
<keyword evidence="1" id="KW-0812">Transmembrane</keyword>
<gene>
    <name evidence="2" type="ORF">ACFOLC_10365</name>
</gene>
<evidence type="ECO:0008006" key="4">
    <source>
        <dbReference type="Google" id="ProtNLM"/>
    </source>
</evidence>
<accession>A0ABV7RRS1</accession>
<feature type="transmembrane region" description="Helical" evidence="1">
    <location>
        <begin position="39"/>
        <end position="58"/>
    </location>
</feature>
<sequence>MNPLVELNLALILFLPWFAILGVLYWLFPRQPRFLARTLFDSGALIAALLAFVASMYWSHANADPVYGKMWQQILATALGYGVFLAVLTLAFFVRRYWLRGRAAR</sequence>
<comment type="caution">
    <text evidence="2">The sequence shown here is derived from an EMBL/GenBank/DDBJ whole genome shotgun (WGS) entry which is preliminary data.</text>
</comment>
<protein>
    <recommendedName>
        <fullName evidence="4">Transmembrane protein</fullName>
    </recommendedName>
</protein>
<keyword evidence="1" id="KW-0472">Membrane</keyword>
<dbReference type="RefSeq" id="WP_386759178.1">
    <property type="nucleotide sequence ID" value="NZ_JBHRXK010000004.1"/>
</dbReference>
<proteinExistence type="predicted"/>
<dbReference type="Proteomes" id="UP001595740">
    <property type="component" value="Unassembled WGS sequence"/>
</dbReference>
<organism evidence="2 3">
    <name type="scientific">Lysobacter cavernae</name>
    <dbReference type="NCBI Taxonomy" id="1685901"/>
    <lineage>
        <taxon>Bacteria</taxon>
        <taxon>Pseudomonadati</taxon>
        <taxon>Pseudomonadota</taxon>
        <taxon>Gammaproteobacteria</taxon>
        <taxon>Lysobacterales</taxon>
        <taxon>Lysobacteraceae</taxon>
        <taxon>Lysobacter</taxon>
    </lineage>
</organism>
<name>A0ABV7RRS1_9GAMM</name>
<dbReference type="EMBL" id="JBHRXK010000004">
    <property type="protein sequence ID" value="MFC3551412.1"/>
    <property type="molecule type" value="Genomic_DNA"/>
</dbReference>
<keyword evidence="1" id="KW-1133">Transmembrane helix</keyword>
<feature type="transmembrane region" description="Helical" evidence="1">
    <location>
        <begin position="70"/>
        <end position="94"/>
    </location>
</feature>
<evidence type="ECO:0000313" key="2">
    <source>
        <dbReference type="EMBL" id="MFC3551412.1"/>
    </source>
</evidence>